<accession>A0A343JCL3</accession>
<evidence type="ECO:0000313" key="3">
    <source>
        <dbReference type="Proteomes" id="UP000264883"/>
    </source>
</evidence>
<dbReference type="GO" id="GO:0046872">
    <property type="term" value="F:metal ion binding"/>
    <property type="evidence" value="ECO:0007669"/>
    <property type="project" value="InterPro"/>
</dbReference>
<keyword evidence="3" id="KW-1185">Reference proteome</keyword>
<dbReference type="InterPro" id="IPR006121">
    <property type="entry name" value="HMA_dom"/>
</dbReference>
<dbReference type="Proteomes" id="UP000264883">
    <property type="component" value="Chromosome"/>
</dbReference>
<dbReference type="PROSITE" id="PS50846">
    <property type="entry name" value="HMA_2"/>
    <property type="match status" value="1"/>
</dbReference>
<dbReference type="Pfam" id="PF00403">
    <property type="entry name" value="HMA"/>
    <property type="match status" value="1"/>
</dbReference>
<dbReference type="SUPFAM" id="SSF55008">
    <property type="entry name" value="HMA, heavy metal-associated domain"/>
    <property type="match status" value="1"/>
</dbReference>
<dbReference type="Gene3D" id="3.30.70.100">
    <property type="match status" value="1"/>
</dbReference>
<dbReference type="KEGG" id="cia:BEN51_07175"/>
<dbReference type="CDD" id="cd00371">
    <property type="entry name" value="HMA"/>
    <property type="match status" value="1"/>
</dbReference>
<sequence length="67" mass="7583">MERFHCQVNGIANENIKTQIKNSLEKVEGVNKVCVDKARGSVEVIYNEPANQEDIKKSIEKTGHKIE</sequence>
<protein>
    <submittedName>
        <fullName evidence="2">Heavy metal transporter</fullName>
    </submittedName>
</protein>
<dbReference type="RefSeq" id="WP_119865407.1">
    <property type="nucleotide sequence ID" value="NZ_CP016786.1"/>
</dbReference>
<dbReference type="AlphaFoldDB" id="A0A343JCL3"/>
<organism evidence="2 3">
    <name type="scientific">Clostridium isatidis</name>
    <dbReference type="NCBI Taxonomy" id="182773"/>
    <lineage>
        <taxon>Bacteria</taxon>
        <taxon>Bacillati</taxon>
        <taxon>Bacillota</taxon>
        <taxon>Clostridia</taxon>
        <taxon>Eubacteriales</taxon>
        <taxon>Clostridiaceae</taxon>
        <taxon>Clostridium</taxon>
    </lineage>
</organism>
<dbReference type="InterPro" id="IPR036163">
    <property type="entry name" value="HMA_dom_sf"/>
</dbReference>
<proteinExistence type="predicted"/>
<evidence type="ECO:0000313" key="2">
    <source>
        <dbReference type="EMBL" id="ASW43271.1"/>
    </source>
</evidence>
<name>A0A343JCL3_9CLOT</name>
<dbReference type="OrthoDB" id="1913655at2"/>
<gene>
    <name evidence="2" type="ORF">BEN51_07175</name>
</gene>
<dbReference type="EMBL" id="CP016786">
    <property type="protein sequence ID" value="ASW43271.1"/>
    <property type="molecule type" value="Genomic_DNA"/>
</dbReference>
<evidence type="ECO:0000259" key="1">
    <source>
        <dbReference type="PROSITE" id="PS50846"/>
    </source>
</evidence>
<feature type="domain" description="HMA" evidence="1">
    <location>
        <begin position="2"/>
        <end position="67"/>
    </location>
</feature>
<reference evidence="2 3" key="1">
    <citation type="submission" date="2016-08" db="EMBL/GenBank/DDBJ databases">
        <title>Complete Genome Sequence Of The Indigo Reducing Clostridium isatidis DSM15098.</title>
        <authorList>
            <person name="Little G.T."/>
            <person name="Minton N.P."/>
        </authorList>
    </citation>
    <scope>NUCLEOTIDE SEQUENCE [LARGE SCALE GENOMIC DNA]</scope>
    <source>
        <strain evidence="2 3">DSM 15098</strain>
    </source>
</reference>